<sequence>MLTIVDQVLTIDSNLPALVYSIRSRIQFYHGNSLGLHAFSDADWAKCLATRKSFSGFCVYFYGNLVSWKSKKQATISRSSTEANTVAWHRLHVKSSG</sequence>
<dbReference type="PANTHER" id="PTHR11439:SF489">
    <property type="entry name" value="RNA-DIRECTED DNA POLYMERASE"/>
    <property type="match status" value="1"/>
</dbReference>
<reference evidence="1" key="2">
    <citation type="submission" date="2022-01" db="EMBL/GenBank/DDBJ databases">
        <authorList>
            <person name="Yamashiro T."/>
            <person name="Shiraishi A."/>
            <person name="Satake H."/>
            <person name="Nakayama K."/>
        </authorList>
    </citation>
    <scope>NUCLEOTIDE SEQUENCE</scope>
</reference>
<dbReference type="PANTHER" id="PTHR11439">
    <property type="entry name" value="GAG-POL-RELATED RETROTRANSPOSON"/>
    <property type="match status" value="1"/>
</dbReference>
<comment type="caution">
    <text evidence="1">The sequence shown here is derived from an EMBL/GenBank/DDBJ whole genome shotgun (WGS) entry which is preliminary data.</text>
</comment>
<organism evidence="1 2">
    <name type="scientific">Tanacetum coccineum</name>
    <dbReference type="NCBI Taxonomy" id="301880"/>
    <lineage>
        <taxon>Eukaryota</taxon>
        <taxon>Viridiplantae</taxon>
        <taxon>Streptophyta</taxon>
        <taxon>Embryophyta</taxon>
        <taxon>Tracheophyta</taxon>
        <taxon>Spermatophyta</taxon>
        <taxon>Magnoliopsida</taxon>
        <taxon>eudicotyledons</taxon>
        <taxon>Gunneridae</taxon>
        <taxon>Pentapetalae</taxon>
        <taxon>asterids</taxon>
        <taxon>campanulids</taxon>
        <taxon>Asterales</taxon>
        <taxon>Asteraceae</taxon>
        <taxon>Asteroideae</taxon>
        <taxon>Anthemideae</taxon>
        <taxon>Anthemidinae</taxon>
        <taxon>Tanacetum</taxon>
    </lineage>
</organism>
<protein>
    <submittedName>
        <fullName evidence="1">Uncharacterized mitochondrial protein-like protein</fullName>
    </submittedName>
</protein>
<gene>
    <name evidence="1" type="ORF">Tco_1045091</name>
</gene>
<keyword evidence="2" id="KW-1185">Reference proteome</keyword>
<accession>A0ABQ5GRR6</accession>
<name>A0ABQ5GRR6_9ASTR</name>
<reference evidence="1" key="1">
    <citation type="journal article" date="2022" name="Int. J. Mol. Sci.">
        <title>Draft Genome of Tanacetum Coccineum: Genomic Comparison of Closely Related Tanacetum-Family Plants.</title>
        <authorList>
            <person name="Yamashiro T."/>
            <person name="Shiraishi A."/>
            <person name="Nakayama K."/>
            <person name="Satake H."/>
        </authorList>
    </citation>
    <scope>NUCLEOTIDE SEQUENCE</scope>
</reference>
<dbReference type="EMBL" id="BQNB010018794">
    <property type="protein sequence ID" value="GJT78366.1"/>
    <property type="molecule type" value="Genomic_DNA"/>
</dbReference>
<dbReference type="Proteomes" id="UP001151760">
    <property type="component" value="Unassembled WGS sequence"/>
</dbReference>
<evidence type="ECO:0000313" key="2">
    <source>
        <dbReference type="Proteomes" id="UP001151760"/>
    </source>
</evidence>
<proteinExistence type="predicted"/>
<dbReference type="CDD" id="cd09272">
    <property type="entry name" value="RNase_HI_RT_Ty1"/>
    <property type="match status" value="1"/>
</dbReference>
<evidence type="ECO:0000313" key="1">
    <source>
        <dbReference type="EMBL" id="GJT78366.1"/>
    </source>
</evidence>